<dbReference type="OrthoDB" id="4227478at2759"/>
<protein>
    <submittedName>
        <fullName evidence="2">Uncharacterized protein</fullName>
    </submittedName>
</protein>
<organism evidence="2 3">
    <name type="scientific">Talaromyces rugulosus</name>
    <name type="common">Penicillium rugulosum</name>
    <dbReference type="NCBI Taxonomy" id="121627"/>
    <lineage>
        <taxon>Eukaryota</taxon>
        <taxon>Fungi</taxon>
        <taxon>Dikarya</taxon>
        <taxon>Ascomycota</taxon>
        <taxon>Pezizomycotina</taxon>
        <taxon>Eurotiomycetes</taxon>
        <taxon>Eurotiomycetidae</taxon>
        <taxon>Eurotiales</taxon>
        <taxon>Trichocomaceae</taxon>
        <taxon>Talaromyces</taxon>
        <taxon>Talaromyces sect. Islandici</taxon>
    </lineage>
</organism>
<keyword evidence="3" id="KW-1185">Reference proteome</keyword>
<proteinExistence type="predicted"/>
<dbReference type="RefSeq" id="XP_035350552.1">
    <property type="nucleotide sequence ID" value="XM_035494659.1"/>
</dbReference>
<dbReference type="EMBL" id="CP055903">
    <property type="protein sequence ID" value="QKX64379.1"/>
    <property type="molecule type" value="Genomic_DNA"/>
</dbReference>
<feature type="compositionally biased region" description="Basic residues" evidence="1">
    <location>
        <begin position="187"/>
        <end position="202"/>
    </location>
</feature>
<feature type="compositionally biased region" description="Basic and acidic residues" evidence="1">
    <location>
        <begin position="142"/>
        <end position="159"/>
    </location>
</feature>
<feature type="compositionally biased region" description="Polar residues" evidence="1">
    <location>
        <begin position="171"/>
        <end position="186"/>
    </location>
</feature>
<dbReference type="AlphaFoldDB" id="A0A7H8RD41"/>
<dbReference type="Proteomes" id="UP000509510">
    <property type="component" value="Chromosome VI"/>
</dbReference>
<evidence type="ECO:0000256" key="1">
    <source>
        <dbReference type="SAM" id="MobiDB-lite"/>
    </source>
</evidence>
<evidence type="ECO:0000313" key="2">
    <source>
        <dbReference type="EMBL" id="QKX64379.1"/>
    </source>
</evidence>
<dbReference type="GeneID" id="55999030"/>
<accession>A0A7H8RD41</accession>
<feature type="compositionally biased region" description="Polar residues" evidence="1">
    <location>
        <begin position="127"/>
        <end position="141"/>
    </location>
</feature>
<sequence>MVDASRTLYNPALHDYAKSPQYCEILASNLVALLTLEPTLLQETLARMKSLLPPAVNALYVPGSNIPNGVESFPMIPYFSHQGTESEKTPYLNDIMPTGSEGLLEIDWLKHDASANHDLREGGHQGLVNNAQSRLGFTSESRVPDIGEDPKRSTRHDDDLAIDVAAASYPSPKSNPSHTPKFTNSALKRKVRISEKSRKRTKSQTASTSANQIALSPSEMPCSGDPNENGQLSLPDEAVRLNLLRFLAKRAKRPINDKKLHIIYQAGDKIISDTGILLNDLKGWLLEDYRTHGISLPPCHNFPSAEIVTTMFRFLMETKNDEQQKSVHRRLAQVIFFIFVNIGVERLKTRDQNGETIPRSGNDLTAVYHKSILANVGELEVNGKKCDGGHVSDCKNYGKRWWKLASSIGIITVLTCGLAEAIHIDNRSNFPDSSLELLISYMRNAYPDAIAHFQSLDPFMQPLFANLPMSTNQVVELTGHIDPLYLKFSVPLENPDPVDTKTAMDTATKSLLQYLGHRD</sequence>
<dbReference type="KEGG" id="trg:TRUGW13939_11553"/>
<reference evidence="3" key="1">
    <citation type="submission" date="2020-06" db="EMBL/GenBank/DDBJ databases">
        <title>A chromosome-scale genome assembly of Talaromyces rugulosus W13939.</title>
        <authorList>
            <person name="Wang B."/>
            <person name="Guo L."/>
            <person name="Ye K."/>
            <person name="Wang L."/>
        </authorList>
    </citation>
    <scope>NUCLEOTIDE SEQUENCE [LARGE SCALE GENOMIC DNA]</scope>
    <source>
        <strain evidence="3">W13939</strain>
    </source>
</reference>
<name>A0A7H8RD41_TALRU</name>
<feature type="compositionally biased region" description="Polar residues" evidence="1">
    <location>
        <begin position="203"/>
        <end position="215"/>
    </location>
</feature>
<gene>
    <name evidence="2" type="ORF">TRUGW13939_11553</name>
</gene>
<feature type="region of interest" description="Disordered" evidence="1">
    <location>
        <begin position="120"/>
        <end position="228"/>
    </location>
</feature>
<evidence type="ECO:0000313" key="3">
    <source>
        <dbReference type="Proteomes" id="UP000509510"/>
    </source>
</evidence>